<accession>A0A7H8QCX6</accession>
<dbReference type="PANTHER" id="PTHR43245:SF13">
    <property type="entry name" value="UDP-D-APIOSE_UDP-D-XYLOSE SYNTHASE 2"/>
    <property type="match status" value="1"/>
</dbReference>
<dbReference type="PANTHER" id="PTHR43245">
    <property type="entry name" value="BIFUNCTIONAL POLYMYXIN RESISTANCE PROTEIN ARNA"/>
    <property type="match status" value="1"/>
</dbReference>
<feature type="domain" description="NAD-dependent epimerase/dehydratase" evidence="1">
    <location>
        <begin position="3"/>
        <end position="219"/>
    </location>
</feature>
<dbReference type="SUPFAM" id="SSF51735">
    <property type="entry name" value="NAD(P)-binding Rossmann-fold domains"/>
    <property type="match status" value="1"/>
</dbReference>
<evidence type="ECO:0000313" key="3">
    <source>
        <dbReference type="Proteomes" id="UP000509222"/>
    </source>
</evidence>
<sequence>MKILILGGTRFLGRFLAETALQKGHEVTLFNRGKSNPNLFPEAEKLTGDRDGQLEALKGRTWDAVIDTSGYLPWQVKDSAELLRDAAGHYTFISSASVYAELEEPGIDENHAVGQLAAEKVEELKGMDAAQAIGAHYGELKVLCEQEVERAFSERSLIIRPGLIVGPYDFTDRFNYWVNRMKKGGEVLAPGRRDKEVQFIDVRDLAEWIVKLVEDQETGTFNATGPEAKLTMEQFLEGCKSAVGSDAELVWVDEHFLLGHGVAGWSDMPLWIPDEENMAGFLTVDSGKALRAGLTFRPLSDTVRDTLAWEAARTVSERKAGLDPQKEKAVLEDWKERAL</sequence>
<dbReference type="CDD" id="cd05265">
    <property type="entry name" value="SDR_a1"/>
    <property type="match status" value="1"/>
</dbReference>
<evidence type="ECO:0000313" key="2">
    <source>
        <dbReference type="EMBL" id="QKX51093.1"/>
    </source>
</evidence>
<gene>
    <name evidence="2" type="ORF">HF394_11115</name>
</gene>
<dbReference type="Gene3D" id="3.40.50.720">
    <property type="entry name" value="NAD(P)-binding Rossmann-like Domain"/>
    <property type="match status" value="1"/>
</dbReference>
<dbReference type="EMBL" id="CP051177">
    <property type="protein sequence ID" value="QKX51093.1"/>
    <property type="molecule type" value="Genomic_DNA"/>
</dbReference>
<organism evidence="2 3">
    <name type="scientific">Planococcus glaciei</name>
    <dbReference type="NCBI Taxonomy" id="459472"/>
    <lineage>
        <taxon>Bacteria</taxon>
        <taxon>Bacillati</taxon>
        <taxon>Bacillota</taxon>
        <taxon>Bacilli</taxon>
        <taxon>Bacillales</taxon>
        <taxon>Caryophanaceae</taxon>
        <taxon>Planococcus</taxon>
    </lineage>
</organism>
<keyword evidence="3" id="KW-1185">Reference proteome</keyword>
<protein>
    <submittedName>
        <fullName evidence="2">SDR family oxidoreductase</fullName>
    </submittedName>
</protein>
<dbReference type="AlphaFoldDB" id="A0A7H8QCX6"/>
<reference evidence="3" key="2">
    <citation type="submission" date="2020-06" db="EMBL/GenBank/DDBJ databases">
        <title>Isolation of Planomicrobium glaciei.</title>
        <authorList>
            <person name="Malisova L."/>
            <person name="Safrankova R."/>
            <person name="Jakubu V."/>
            <person name="Spanelova P."/>
        </authorList>
    </citation>
    <scope>NUCLEOTIDE SEQUENCE [LARGE SCALE GENOMIC DNA]</scope>
    <source>
        <strain evidence="3">NRL-ATB46093</strain>
    </source>
</reference>
<proteinExistence type="predicted"/>
<dbReference type="InterPro" id="IPR050177">
    <property type="entry name" value="Lipid_A_modif_metabolic_enz"/>
</dbReference>
<dbReference type="Proteomes" id="UP000509222">
    <property type="component" value="Chromosome"/>
</dbReference>
<evidence type="ECO:0000259" key="1">
    <source>
        <dbReference type="Pfam" id="PF01370"/>
    </source>
</evidence>
<reference evidence="2 3" key="1">
    <citation type="submission" date="2020-04" db="EMBL/GenBank/DDBJ databases">
        <authorList>
            <person name="Pajer P."/>
            <person name="Broz P."/>
        </authorList>
    </citation>
    <scope>NUCLEOTIDE SEQUENCE [LARGE SCALE GENOMIC DNA]</scope>
    <source>
        <strain evidence="3">NRL-ATB46093</strain>
    </source>
</reference>
<dbReference type="Pfam" id="PF01370">
    <property type="entry name" value="Epimerase"/>
    <property type="match status" value="1"/>
</dbReference>
<dbReference type="InterPro" id="IPR036291">
    <property type="entry name" value="NAD(P)-bd_dom_sf"/>
</dbReference>
<name>A0A7H8QCX6_9BACL</name>
<dbReference type="InterPro" id="IPR001509">
    <property type="entry name" value="Epimerase_deHydtase"/>
</dbReference>
<dbReference type="RefSeq" id="WP_036802583.1">
    <property type="nucleotide sequence ID" value="NZ_CP051177.1"/>
</dbReference>